<reference evidence="3 4" key="1">
    <citation type="submission" date="2020-07" db="EMBL/GenBank/DDBJ databases">
        <title>Genomic Encyclopedia of Type Strains, Phase IV (KMG-V): Genome sequencing to study the core and pangenomes of soil and plant-associated prokaryotes.</title>
        <authorList>
            <person name="Whitman W."/>
        </authorList>
    </citation>
    <scope>NUCLEOTIDE SEQUENCE [LARGE SCALE GENOMIC DNA]</scope>
    <source>
        <strain evidence="3 4">X4EP2</strain>
    </source>
</reference>
<dbReference type="Pfam" id="PF13548">
    <property type="entry name" value="DUF4126"/>
    <property type="match status" value="1"/>
</dbReference>
<evidence type="ECO:0000313" key="3">
    <source>
        <dbReference type="EMBL" id="NYF78540.1"/>
    </source>
</evidence>
<keyword evidence="4" id="KW-1185">Reference proteome</keyword>
<feature type="transmembrane region" description="Helical" evidence="1">
    <location>
        <begin position="104"/>
        <end position="123"/>
    </location>
</feature>
<name>A0A7Y9PF56_9BACT</name>
<feature type="domain" description="DUF4126" evidence="2">
    <location>
        <begin position="11"/>
        <end position="154"/>
    </location>
</feature>
<gene>
    <name evidence="3" type="ORF">HDF17_000827</name>
</gene>
<dbReference type="AlphaFoldDB" id="A0A7Y9PF56"/>
<sequence>MMSWMLAIPLLGFATGLRSMTPIAVLCWFGYFGTLPVHHDWAFWTTRLVTAIVFTVFAVGEYIGDVLPQMPNRTSPVPLTARLILGGLVGALAATALHGSALEGIILGSLGALLGAFVGFHVRRDLVQSTGWPDWTAAITEDAVAILAAVFAMAIVTG</sequence>
<keyword evidence="1" id="KW-0812">Transmembrane</keyword>
<dbReference type="EMBL" id="JACCCW010000001">
    <property type="protein sequence ID" value="NYF78540.1"/>
    <property type="molecule type" value="Genomic_DNA"/>
</dbReference>
<feature type="transmembrane region" description="Helical" evidence="1">
    <location>
        <begin position="48"/>
        <end position="67"/>
    </location>
</feature>
<comment type="caution">
    <text evidence="3">The sequence shown here is derived from an EMBL/GenBank/DDBJ whole genome shotgun (WGS) entry which is preliminary data.</text>
</comment>
<proteinExistence type="predicted"/>
<feature type="transmembrane region" description="Helical" evidence="1">
    <location>
        <begin position="79"/>
        <end position="98"/>
    </location>
</feature>
<evidence type="ECO:0000256" key="1">
    <source>
        <dbReference type="SAM" id="Phobius"/>
    </source>
</evidence>
<dbReference type="Proteomes" id="UP000589520">
    <property type="component" value="Unassembled WGS sequence"/>
</dbReference>
<accession>A0A7Y9PF56</accession>
<keyword evidence="1" id="KW-1133">Transmembrane helix</keyword>
<dbReference type="InterPro" id="IPR025196">
    <property type="entry name" value="DUF4126"/>
</dbReference>
<organism evidence="3 4">
    <name type="scientific">Granulicella arctica</name>
    <dbReference type="NCBI Taxonomy" id="940613"/>
    <lineage>
        <taxon>Bacteria</taxon>
        <taxon>Pseudomonadati</taxon>
        <taxon>Acidobacteriota</taxon>
        <taxon>Terriglobia</taxon>
        <taxon>Terriglobales</taxon>
        <taxon>Acidobacteriaceae</taxon>
        <taxon>Granulicella</taxon>
    </lineage>
</organism>
<feature type="transmembrane region" description="Helical" evidence="1">
    <location>
        <begin position="135"/>
        <end position="156"/>
    </location>
</feature>
<keyword evidence="1" id="KW-0472">Membrane</keyword>
<dbReference type="RefSeq" id="WP_179488026.1">
    <property type="nucleotide sequence ID" value="NZ_JACCCW010000001.1"/>
</dbReference>
<evidence type="ECO:0000259" key="2">
    <source>
        <dbReference type="Pfam" id="PF13548"/>
    </source>
</evidence>
<protein>
    <submittedName>
        <fullName evidence="3">Putative membrane protein</fullName>
    </submittedName>
</protein>
<evidence type="ECO:0000313" key="4">
    <source>
        <dbReference type="Proteomes" id="UP000589520"/>
    </source>
</evidence>